<gene>
    <name evidence="1" type="ORF">QBC38DRAFT_505239</name>
</gene>
<reference evidence="1" key="2">
    <citation type="submission" date="2023-05" db="EMBL/GenBank/DDBJ databases">
        <authorList>
            <consortium name="Lawrence Berkeley National Laboratory"/>
            <person name="Steindorff A."/>
            <person name="Hensen N."/>
            <person name="Bonometti L."/>
            <person name="Westerberg I."/>
            <person name="Brannstrom I.O."/>
            <person name="Guillou S."/>
            <person name="Cros-Aarteil S."/>
            <person name="Calhoun S."/>
            <person name="Haridas S."/>
            <person name="Kuo A."/>
            <person name="Mondo S."/>
            <person name="Pangilinan J."/>
            <person name="Riley R."/>
            <person name="Labutti K."/>
            <person name="Andreopoulos B."/>
            <person name="Lipzen A."/>
            <person name="Chen C."/>
            <person name="Yanf M."/>
            <person name="Daum C."/>
            <person name="Ng V."/>
            <person name="Clum A."/>
            <person name="Ohm R."/>
            <person name="Martin F."/>
            <person name="Silar P."/>
            <person name="Natvig D."/>
            <person name="Lalanne C."/>
            <person name="Gautier V."/>
            <person name="Ament-Velasquez S.L."/>
            <person name="Kruys A."/>
            <person name="Hutchinson M.I."/>
            <person name="Powell A.J."/>
            <person name="Barry K."/>
            <person name="Miller A.N."/>
            <person name="Grigoriev I.V."/>
            <person name="Debuchy R."/>
            <person name="Gladieux P."/>
            <person name="Thoren M.H."/>
            <person name="Johannesson H."/>
        </authorList>
    </citation>
    <scope>NUCLEOTIDE SEQUENCE</scope>
    <source>
        <strain evidence="1">CBS 990.96</strain>
    </source>
</reference>
<organism evidence="1 2">
    <name type="scientific">Podospora fimiseda</name>
    <dbReference type="NCBI Taxonomy" id="252190"/>
    <lineage>
        <taxon>Eukaryota</taxon>
        <taxon>Fungi</taxon>
        <taxon>Dikarya</taxon>
        <taxon>Ascomycota</taxon>
        <taxon>Pezizomycotina</taxon>
        <taxon>Sordariomycetes</taxon>
        <taxon>Sordariomycetidae</taxon>
        <taxon>Sordariales</taxon>
        <taxon>Podosporaceae</taxon>
        <taxon>Podospora</taxon>
    </lineage>
</organism>
<reference evidence="1" key="1">
    <citation type="journal article" date="2023" name="Mol. Phylogenet. Evol.">
        <title>Genome-scale phylogeny and comparative genomics of the fungal order Sordariales.</title>
        <authorList>
            <person name="Hensen N."/>
            <person name="Bonometti L."/>
            <person name="Westerberg I."/>
            <person name="Brannstrom I.O."/>
            <person name="Guillou S."/>
            <person name="Cros-Aarteil S."/>
            <person name="Calhoun S."/>
            <person name="Haridas S."/>
            <person name="Kuo A."/>
            <person name="Mondo S."/>
            <person name="Pangilinan J."/>
            <person name="Riley R."/>
            <person name="LaButti K."/>
            <person name="Andreopoulos B."/>
            <person name="Lipzen A."/>
            <person name="Chen C."/>
            <person name="Yan M."/>
            <person name="Daum C."/>
            <person name="Ng V."/>
            <person name="Clum A."/>
            <person name="Steindorff A."/>
            <person name="Ohm R.A."/>
            <person name="Martin F."/>
            <person name="Silar P."/>
            <person name="Natvig D.O."/>
            <person name="Lalanne C."/>
            <person name="Gautier V."/>
            <person name="Ament-Velasquez S.L."/>
            <person name="Kruys A."/>
            <person name="Hutchinson M.I."/>
            <person name="Powell A.J."/>
            <person name="Barry K."/>
            <person name="Miller A.N."/>
            <person name="Grigoriev I.V."/>
            <person name="Debuchy R."/>
            <person name="Gladieux P."/>
            <person name="Hiltunen Thoren M."/>
            <person name="Johannesson H."/>
        </authorList>
    </citation>
    <scope>NUCLEOTIDE SEQUENCE</scope>
    <source>
        <strain evidence="1">CBS 990.96</strain>
    </source>
</reference>
<accession>A0AAN7BCS7</accession>
<evidence type="ECO:0000313" key="2">
    <source>
        <dbReference type="Proteomes" id="UP001301958"/>
    </source>
</evidence>
<comment type="caution">
    <text evidence="1">The sequence shown here is derived from an EMBL/GenBank/DDBJ whole genome shotgun (WGS) entry which is preliminary data.</text>
</comment>
<proteinExistence type="predicted"/>
<dbReference type="Proteomes" id="UP001301958">
    <property type="component" value="Unassembled WGS sequence"/>
</dbReference>
<dbReference type="EMBL" id="MU865596">
    <property type="protein sequence ID" value="KAK4221031.1"/>
    <property type="molecule type" value="Genomic_DNA"/>
</dbReference>
<evidence type="ECO:0000313" key="1">
    <source>
        <dbReference type="EMBL" id="KAK4221031.1"/>
    </source>
</evidence>
<name>A0AAN7BCS7_9PEZI</name>
<keyword evidence="2" id="KW-1185">Reference proteome</keyword>
<sequence>MDNTMVPRPTITVTAVMASPDPMHTVSSSKASIAVQTTENRCHFWLCTNHNFTLMRDIHIEQLKAKEAQQTARLLEDKLDSSSAIPVECSANQRRKSPMD</sequence>
<dbReference type="AlphaFoldDB" id="A0AAN7BCS7"/>
<protein>
    <submittedName>
        <fullName evidence="1">Uncharacterized protein</fullName>
    </submittedName>
</protein>